<evidence type="ECO:0000256" key="9">
    <source>
        <dbReference type="HAMAP-Rule" id="MF_00422"/>
    </source>
</evidence>
<dbReference type="PANTHER" id="PTHR33910:SF1">
    <property type="entry name" value="PROTEIN TRANSLOCASE SUBUNIT SECE"/>
    <property type="match status" value="1"/>
</dbReference>
<organism evidence="10 11">
    <name type="scientific">Treponema lecithinolyticum ATCC 700332</name>
    <dbReference type="NCBI Taxonomy" id="1321815"/>
    <lineage>
        <taxon>Bacteria</taxon>
        <taxon>Pseudomonadati</taxon>
        <taxon>Spirochaetota</taxon>
        <taxon>Spirochaetia</taxon>
        <taxon>Spirochaetales</taxon>
        <taxon>Treponemataceae</taxon>
        <taxon>Treponema</taxon>
    </lineage>
</organism>
<evidence type="ECO:0000313" key="10">
    <source>
        <dbReference type="EMBL" id="ERJ94221.1"/>
    </source>
</evidence>
<keyword evidence="8 9" id="KW-0472">Membrane</keyword>
<feature type="transmembrane region" description="Helical" evidence="9">
    <location>
        <begin position="31"/>
        <end position="50"/>
    </location>
</feature>
<evidence type="ECO:0000313" key="11">
    <source>
        <dbReference type="Proteomes" id="UP000016649"/>
    </source>
</evidence>
<comment type="similarity">
    <text evidence="9">Belongs to the SecE/SEC61-gamma family.</text>
</comment>
<keyword evidence="11" id="KW-1185">Reference proteome</keyword>
<dbReference type="NCBIfam" id="TIGR00964">
    <property type="entry name" value="secE_bact"/>
    <property type="match status" value="1"/>
</dbReference>
<proteinExistence type="inferred from homology"/>
<dbReference type="Proteomes" id="UP000016649">
    <property type="component" value="Unassembled WGS sequence"/>
</dbReference>
<dbReference type="HAMAP" id="MF_00422">
    <property type="entry name" value="SecE"/>
    <property type="match status" value="1"/>
</dbReference>
<reference evidence="10 11" key="1">
    <citation type="submission" date="2013-08" db="EMBL/GenBank/DDBJ databases">
        <authorList>
            <person name="Weinstock G."/>
            <person name="Sodergren E."/>
            <person name="Wylie T."/>
            <person name="Fulton L."/>
            <person name="Fulton R."/>
            <person name="Fronick C."/>
            <person name="O'Laughlin M."/>
            <person name="Godfrey J."/>
            <person name="Miner T."/>
            <person name="Herter B."/>
            <person name="Appelbaum E."/>
            <person name="Cordes M."/>
            <person name="Lek S."/>
            <person name="Wollam A."/>
            <person name="Pepin K.H."/>
            <person name="Palsikar V.B."/>
            <person name="Mitreva M."/>
            <person name="Wilson R.K."/>
        </authorList>
    </citation>
    <scope>NUCLEOTIDE SEQUENCE [LARGE SCALE GENOMIC DNA]</scope>
    <source>
        <strain evidence="10 11">ATCC 700332</strain>
    </source>
</reference>
<dbReference type="RefSeq" id="WP_021686595.1">
    <property type="nucleotide sequence ID" value="NZ_KI260561.1"/>
</dbReference>
<dbReference type="Gene3D" id="1.20.5.1030">
    <property type="entry name" value="Preprotein translocase secy subunit"/>
    <property type="match status" value="1"/>
</dbReference>
<dbReference type="PANTHER" id="PTHR33910">
    <property type="entry name" value="PROTEIN TRANSLOCASE SUBUNIT SECE"/>
    <property type="match status" value="1"/>
</dbReference>
<comment type="caution">
    <text evidence="10">The sequence shown here is derived from an EMBL/GenBank/DDBJ whole genome shotgun (WGS) entry which is preliminary data.</text>
</comment>
<comment type="subcellular location">
    <subcellularLocation>
        <location evidence="9">Cell membrane</location>
        <topology evidence="9">Single-pass membrane protein</topology>
    </subcellularLocation>
    <subcellularLocation>
        <location evidence="1">Membrane</location>
    </subcellularLocation>
</comment>
<keyword evidence="5 9" id="KW-0653">Protein transport</keyword>
<sequence>MKIIRFFKECIAELKKVVWPARDDVFSSVKVVLISTVAVALFLGLLDMLFTTGFNFVF</sequence>
<evidence type="ECO:0000256" key="7">
    <source>
        <dbReference type="ARBA" id="ARBA00023010"/>
    </source>
</evidence>
<evidence type="ECO:0000256" key="1">
    <source>
        <dbReference type="ARBA" id="ARBA00004370"/>
    </source>
</evidence>
<dbReference type="Pfam" id="PF00584">
    <property type="entry name" value="SecE"/>
    <property type="match status" value="1"/>
</dbReference>
<comment type="subunit">
    <text evidence="9">Component of the Sec protein translocase complex. Heterotrimer consisting of SecY, SecE and SecG subunits. The heterotrimers can form oligomers, although 1 heterotrimer is thought to be able to translocate proteins. Interacts with the ribosome. Interacts with SecDF, and other proteins may be involved. Interacts with SecA.</text>
</comment>
<dbReference type="InterPro" id="IPR001901">
    <property type="entry name" value="Translocase_SecE/Sec61-g"/>
</dbReference>
<dbReference type="InterPro" id="IPR005807">
    <property type="entry name" value="SecE_bac"/>
</dbReference>
<keyword evidence="3 9" id="KW-1003">Cell membrane</keyword>
<keyword evidence="7 9" id="KW-0811">Translocation</keyword>
<name>A0ABN0P122_TRELE</name>
<accession>A0ABN0P122</accession>
<evidence type="ECO:0000256" key="2">
    <source>
        <dbReference type="ARBA" id="ARBA00022448"/>
    </source>
</evidence>
<protein>
    <recommendedName>
        <fullName evidence="9">Protein translocase subunit SecE</fullName>
    </recommendedName>
</protein>
<evidence type="ECO:0000256" key="8">
    <source>
        <dbReference type="ARBA" id="ARBA00023136"/>
    </source>
</evidence>
<comment type="function">
    <text evidence="9">Essential subunit of the Sec protein translocation channel SecYEG. Clamps together the 2 halves of SecY. May contact the channel plug during translocation.</text>
</comment>
<gene>
    <name evidence="9" type="primary">secE</name>
    <name evidence="10" type="ORF">HMPREF9193_00192</name>
</gene>
<evidence type="ECO:0000256" key="4">
    <source>
        <dbReference type="ARBA" id="ARBA00022692"/>
    </source>
</evidence>
<evidence type="ECO:0000256" key="5">
    <source>
        <dbReference type="ARBA" id="ARBA00022927"/>
    </source>
</evidence>
<keyword evidence="6 9" id="KW-1133">Transmembrane helix</keyword>
<evidence type="ECO:0000256" key="3">
    <source>
        <dbReference type="ARBA" id="ARBA00022475"/>
    </source>
</evidence>
<evidence type="ECO:0000256" key="6">
    <source>
        <dbReference type="ARBA" id="ARBA00022989"/>
    </source>
</evidence>
<keyword evidence="4 9" id="KW-0812">Transmembrane</keyword>
<dbReference type="EMBL" id="AWVH01000005">
    <property type="protein sequence ID" value="ERJ94221.1"/>
    <property type="molecule type" value="Genomic_DNA"/>
</dbReference>
<keyword evidence="2 9" id="KW-0813">Transport</keyword>
<dbReference type="InterPro" id="IPR038379">
    <property type="entry name" value="SecE_sf"/>
</dbReference>